<accession>A0A0H2XEJ1</accession>
<organism evidence="2 3">
    <name type="scientific">Burkholderia mallei (strain ATCC 23344)</name>
    <dbReference type="NCBI Taxonomy" id="243160"/>
    <lineage>
        <taxon>Bacteria</taxon>
        <taxon>Pseudomonadati</taxon>
        <taxon>Pseudomonadota</taxon>
        <taxon>Betaproteobacteria</taxon>
        <taxon>Burkholderiales</taxon>
        <taxon>Burkholderiaceae</taxon>
        <taxon>Burkholderia</taxon>
        <taxon>pseudomallei group</taxon>
    </lineage>
</organism>
<dbReference type="EMBL" id="CP000011">
    <property type="protein sequence ID" value="AAY59092.1"/>
    <property type="molecule type" value="Genomic_DNA"/>
</dbReference>
<evidence type="ECO:0000313" key="2">
    <source>
        <dbReference type="EMBL" id="AAY59092.1"/>
    </source>
</evidence>
<evidence type="ECO:0000313" key="3">
    <source>
        <dbReference type="Proteomes" id="UP000006693"/>
    </source>
</evidence>
<keyword evidence="3" id="KW-1185">Reference proteome</keyword>
<dbReference type="GeneID" id="92976930"/>
<reference evidence="2 3" key="1">
    <citation type="journal article" date="2004" name="Proc. Natl. Acad. Sci. U.S.A.">
        <title>Structural flexibility in the Burkholderia mallei genome.</title>
        <authorList>
            <person name="Nierman W.C."/>
            <person name="DeShazer D."/>
            <person name="Kim H.S."/>
            <person name="Tettelin H."/>
            <person name="Nelson K.E."/>
            <person name="Feldblyum T."/>
            <person name="Ulrich R.L."/>
            <person name="Ronning C.M."/>
            <person name="Brinkac L.M."/>
            <person name="Daugherty S.C."/>
            <person name="Davidsen T.D."/>
            <person name="Deboy R.T."/>
            <person name="Dimitrov G."/>
            <person name="Dodson R.J."/>
            <person name="Durkin A.S."/>
            <person name="Gwinn M.L."/>
            <person name="Haft D.H."/>
            <person name="Khouri H."/>
            <person name="Kolonay J.F."/>
            <person name="Madupu R."/>
            <person name="Mohammoud Y."/>
            <person name="Nelson W.C."/>
            <person name="Radune D."/>
            <person name="Romero C.M."/>
            <person name="Sarria S."/>
            <person name="Selengut J."/>
            <person name="Shamblin C."/>
            <person name="Sullivan S.A."/>
            <person name="White O."/>
            <person name="Yu Y."/>
            <person name="Zafar N."/>
            <person name="Zhou L."/>
            <person name="Fraser C.M."/>
        </authorList>
    </citation>
    <scope>NUCLEOTIDE SEQUENCE [LARGE SCALE GENOMIC DNA]</scope>
    <source>
        <strain evidence="2 3">ATCC 23344</strain>
    </source>
</reference>
<sequence length="132" mass="13850">MTPDGCSDGCRRRAVRGGVDGLGVSVLAAMHGVSLSITTFSKNGGAVTVSGGAGDGGDIGMPSSDVAEERTPPNEVFGGVFGVEEMAIDACRLPEMKWRNVERIWMKPVPLRVRSMRDRSAVRLAGGVRCVS</sequence>
<dbReference type="KEGG" id="bma:BMAA0378"/>
<gene>
    <name evidence="2" type="ordered locus">BMAA0378</name>
</gene>
<name>A0A0H2XEJ1_BURMA</name>
<feature type="region of interest" description="Disordered" evidence="1">
    <location>
        <begin position="51"/>
        <end position="73"/>
    </location>
</feature>
<dbReference type="HOGENOM" id="CLU_157786_0_0_4"/>
<proteinExistence type="predicted"/>
<dbReference type="AlphaFoldDB" id="A0A0H2XEJ1"/>
<dbReference type="Proteomes" id="UP000006693">
    <property type="component" value="Chromosome 2"/>
</dbReference>
<dbReference type="RefSeq" id="WP_009950654.1">
    <property type="nucleotide sequence ID" value="NC_006349.2"/>
</dbReference>
<protein>
    <submittedName>
        <fullName evidence="2">Uncharacterized protein</fullName>
    </submittedName>
</protein>
<evidence type="ECO:0000256" key="1">
    <source>
        <dbReference type="SAM" id="MobiDB-lite"/>
    </source>
</evidence>